<gene>
    <name evidence="1" type="ORF">Amon02_001237500</name>
</gene>
<reference evidence="1" key="1">
    <citation type="submission" date="2023-04" db="EMBL/GenBank/DDBJ databases">
        <title>Ambrosiozyma monospora NBRC 10751.</title>
        <authorList>
            <person name="Ichikawa N."/>
            <person name="Sato H."/>
            <person name="Tonouchi N."/>
        </authorList>
    </citation>
    <scope>NUCLEOTIDE SEQUENCE</scope>
    <source>
        <strain evidence="1">NBRC 10751</strain>
    </source>
</reference>
<name>A0ACB5U977_AMBMO</name>
<protein>
    <submittedName>
        <fullName evidence="1">Unnamed protein product</fullName>
    </submittedName>
</protein>
<comment type="caution">
    <text evidence="1">The sequence shown here is derived from an EMBL/GenBank/DDBJ whole genome shotgun (WGS) entry which is preliminary data.</text>
</comment>
<proteinExistence type="predicted"/>
<evidence type="ECO:0000313" key="2">
    <source>
        <dbReference type="Proteomes" id="UP001165064"/>
    </source>
</evidence>
<accession>A0ACB5U977</accession>
<keyword evidence="2" id="KW-1185">Reference proteome</keyword>
<dbReference type="Proteomes" id="UP001165064">
    <property type="component" value="Unassembled WGS sequence"/>
</dbReference>
<dbReference type="EMBL" id="BSXS01014482">
    <property type="protein sequence ID" value="GMF05551.1"/>
    <property type="molecule type" value="Genomic_DNA"/>
</dbReference>
<organism evidence="1 2">
    <name type="scientific">Ambrosiozyma monospora</name>
    <name type="common">Yeast</name>
    <name type="synonym">Endomycopsis monosporus</name>
    <dbReference type="NCBI Taxonomy" id="43982"/>
    <lineage>
        <taxon>Eukaryota</taxon>
        <taxon>Fungi</taxon>
        <taxon>Dikarya</taxon>
        <taxon>Ascomycota</taxon>
        <taxon>Saccharomycotina</taxon>
        <taxon>Pichiomycetes</taxon>
        <taxon>Pichiales</taxon>
        <taxon>Pichiaceae</taxon>
        <taxon>Ambrosiozyma</taxon>
    </lineage>
</organism>
<evidence type="ECO:0000313" key="1">
    <source>
        <dbReference type="EMBL" id="GMF05551.1"/>
    </source>
</evidence>
<sequence length="272" mass="31607">MRIFNKQIPNVRPEHAFILPLLSTFAWWSMLTALLICWYLDDKPLYESKQIYFHLMITFVSNIGASNLQPIFIIGSVVMGIFYVWTMVEEWYLRSEEKSYLRVSPHKHTSNLHIASIVFAFLGSFCMFLTSCFKLTVYDTVHNVCVTMFIVFVATSAGCHVLCYILYYVHYKEKWFLISAMMKLVWIFMSLGLVFGYVYPYVLAMRAGLRSKLWGISGAFEWALCYFYPVVLIILAFDLRMTKNSGYRGIPGYSSDESPSSERLLKEDIELA</sequence>